<protein>
    <submittedName>
        <fullName evidence="6">ATP-grasp domain-containing protein</fullName>
    </submittedName>
    <submittedName>
        <fullName evidence="7">Alanine--anticapsin ligase</fullName>
        <ecNumber evidence="7">6.3.2.49</ecNumber>
    </submittedName>
</protein>
<sequence>MKKLAVIGASTGQYQLCLKAKEMGVEIYCFAWPQGAVCKDIVDHFIPISIFEMDEIVKRCREIGVEGVVTNASERCAAVQHYVAEQLNLPCTPYMTFQKIQNKDFVREATKGIKGLGKVNVSKGKVVELLESQPRPFVLKPCRGSAKRGVNFISKNTVLEDDIVWSDELFLAEQYISGQEYSVESISWNGHHDVIQITEKVSTGAPHFAEMEHHQPGIISEAAKRKVYSLIPQILTAVGYVNGASHVEIKVDAQDNVYLIEVNPRGGGDFISNTLVGLSTDCDYLKEMIRVALGCYVSRTIHHKAFSGVYFLASQSSRLLPWFEKEESWMYEKYKKDGILVEANSNYDHGGYIIYKSNKRINI</sequence>
<evidence type="ECO:0000256" key="3">
    <source>
        <dbReference type="ARBA" id="ARBA00022840"/>
    </source>
</evidence>
<dbReference type="PANTHER" id="PTHR43585:SF2">
    <property type="entry name" value="ATP-GRASP ENZYME FSQD"/>
    <property type="match status" value="1"/>
</dbReference>
<dbReference type="InterPro" id="IPR011761">
    <property type="entry name" value="ATP-grasp"/>
</dbReference>
<keyword evidence="1 7" id="KW-0436">Ligase</keyword>
<dbReference type="Gene3D" id="3.40.50.20">
    <property type="match status" value="1"/>
</dbReference>
<evidence type="ECO:0000256" key="4">
    <source>
        <dbReference type="PROSITE-ProRule" id="PRU00409"/>
    </source>
</evidence>
<dbReference type="SUPFAM" id="SSF56059">
    <property type="entry name" value="Glutathione synthetase ATP-binding domain-like"/>
    <property type="match status" value="1"/>
</dbReference>
<dbReference type="EMBL" id="CP043529">
    <property type="protein sequence ID" value="QEW36673.1"/>
    <property type="molecule type" value="Genomic_DNA"/>
</dbReference>
<dbReference type="AlphaFoldDB" id="A0A5P3AUB3"/>
<evidence type="ECO:0000313" key="9">
    <source>
        <dbReference type="Proteomes" id="UP000441522"/>
    </source>
</evidence>
<dbReference type="InterPro" id="IPR052032">
    <property type="entry name" value="ATP-dep_AA_Ligase"/>
</dbReference>
<keyword evidence="3 4" id="KW-0067">ATP-binding</keyword>
<accession>A0A5P3AUB3</accession>
<dbReference type="EC" id="6.3.2.49" evidence="7"/>
<dbReference type="Gene3D" id="3.30.470.20">
    <property type="entry name" value="ATP-grasp fold, B domain"/>
    <property type="match status" value="1"/>
</dbReference>
<dbReference type="Proteomes" id="UP000326091">
    <property type="component" value="Chromosome"/>
</dbReference>
<dbReference type="GO" id="GO:0005524">
    <property type="term" value="F:ATP binding"/>
    <property type="evidence" value="ECO:0007669"/>
    <property type="project" value="UniProtKB-UniRule"/>
</dbReference>
<evidence type="ECO:0000313" key="6">
    <source>
        <dbReference type="EMBL" id="KAB3852307.1"/>
    </source>
</evidence>
<dbReference type="GO" id="GO:0034026">
    <property type="term" value="F:L-amino-acid alpha-ligase activity"/>
    <property type="evidence" value="ECO:0007669"/>
    <property type="project" value="UniProtKB-EC"/>
</dbReference>
<gene>
    <name evidence="7" type="primary">bacD</name>
    <name evidence="6" type="ORF">GAS29_19800</name>
    <name evidence="7" type="ORF">VIC01_02234</name>
</gene>
<name>A0A5P3AUB3_PHOVU</name>
<dbReference type="EMBL" id="WCWW01000064">
    <property type="protein sequence ID" value="KAB3852307.1"/>
    <property type="molecule type" value="Genomic_DNA"/>
</dbReference>
<dbReference type="Proteomes" id="UP000441522">
    <property type="component" value="Unassembled WGS sequence"/>
</dbReference>
<evidence type="ECO:0000256" key="1">
    <source>
        <dbReference type="ARBA" id="ARBA00022598"/>
    </source>
</evidence>
<keyword evidence="2 4" id="KW-0547">Nucleotide-binding</keyword>
<organism evidence="7 8">
    <name type="scientific">Phocaeicola vulgatus</name>
    <name type="common">Bacteroides vulgatus</name>
    <dbReference type="NCBI Taxonomy" id="821"/>
    <lineage>
        <taxon>Bacteria</taxon>
        <taxon>Pseudomonadati</taxon>
        <taxon>Bacteroidota</taxon>
        <taxon>Bacteroidia</taxon>
        <taxon>Bacteroidales</taxon>
        <taxon>Bacteroidaceae</taxon>
        <taxon>Phocaeicola</taxon>
    </lineage>
</organism>
<dbReference type="PANTHER" id="PTHR43585">
    <property type="entry name" value="FUMIPYRROLE BIOSYNTHESIS PROTEIN C"/>
    <property type="match status" value="1"/>
</dbReference>
<evidence type="ECO:0000313" key="7">
    <source>
        <dbReference type="EMBL" id="QEW36673.1"/>
    </source>
</evidence>
<evidence type="ECO:0000259" key="5">
    <source>
        <dbReference type="PROSITE" id="PS50975"/>
    </source>
</evidence>
<evidence type="ECO:0000256" key="2">
    <source>
        <dbReference type="ARBA" id="ARBA00022741"/>
    </source>
</evidence>
<feature type="domain" description="ATP-grasp" evidence="5">
    <location>
        <begin position="81"/>
        <end position="293"/>
    </location>
</feature>
<dbReference type="GO" id="GO:0046872">
    <property type="term" value="F:metal ion binding"/>
    <property type="evidence" value="ECO:0007669"/>
    <property type="project" value="InterPro"/>
</dbReference>
<dbReference type="PROSITE" id="PS50975">
    <property type="entry name" value="ATP_GRASP"/>
    <property type="match status" value="1"/>
</dbReference>
<dbReference type="Pfam" id="PF13535">
    <property type="entry name" value="ATP-grasp_4"/>
    <property type="match status" value="1"/>
</dbReference>
<dbReference type="RefSeq" id="WP_134855696.1">
    <property type="nucleotide sequence ID" value="NZ_CP043529.1"/>
</dbReference>
<evidence type="ECO:0000313" key="8">
    <source>
        <dbReference type="Proteomes" id="UP000326091"/>
    </source>
</evidence>
<reference evidence="6 9" key="1">
    <citation type="journal article" date="2019" name="Nat. Med.">
        <title>A library of human gut bacterial isolates paired with longitudinal multiomics data enables mechanistic microbiome research.</title>
        <authorList>
            <person name="Poyet M."/>
            <person name="Groussin M."/>
            <person name="Gibbons S.M."/>
            <person name="Avila-Pacheco J."/>
            <person name="Jiang X."/>
            <person name="Kearney S.M."/>
            <person name="Perrotta A.R."/>
            <person name="Berdy B."/>
            <person name="Zhao S."/>
            <person name="Lieberman T.D."/>
            <person name="Swanson P.K."/>
            <person name="Smith M."/>
            <person name="Roesemann S."/>
            <person name="Alexander J.E."/>
            <person name="Rich S.A."/>
            <person name="Livny J."/>
            <person name="Vlamakis H."/>
            <person name="Clish C."/>
            <person name="Bullock K."/>
            <person name="Deik A."/>
            <person name="Scott J."/>
            <person name="Pierce K.A."/>
            <person name="Xavier R.J."/>
            <person name="Alm E.J."/>
        </authorList>
    </citation>
    <scope>NUCLEOTIDE SEQUENCE [LARGE SCALE GENOMIC DNA]</scope>
    <source>
        <strain evidence="6 9">BIOML-A5</strain>
    </source>
</reference>
<proteinExistence type="predicted"/>
<reference evidence="7 8" key="2">
    <citation type="submission" date="2019-09" db="EMBL/GenBank/DDBJ databases">
        <title>Commensal-derived Metabolites Govern Vibrio cholerae Pathogenesis in Host.</title>
        <authorList>
            <person name="Yoon S.S."/>
            <person name="Yoon M.Y."/>
        </authorList>
    </citation>
    <scope>NUCLEOTIDE SEQUENCE [LARGE SCALE GENOMIC DNA]</scope>
    <source>
        <strain evidence="7 8">VIC01</strain>
    </source>
</reference>